<gene>
    <name evidence="2" type="ORF">rosag_05750</name>
</gene>
<dbReference type="InterPro" id="IPR029063">
    <property type="entry name" value="SAM-dependent_MTases_sf"/>
</dbReference>
<comment type="caution">
    <text evidence="2">The sequence shown here is derived from an EMBL/GenBank/DDBJ whole genome shotgun (WGS) entry which is preliminary data.</text>
</comment>
<dbReference type="Proteomes" id="UP001161325">
    <property type="component" value="Unassembled WGS sequence"/>
</dbReference>
<evidence type="ECO:0000313" key="3">
    <source>
        <dbReference type="Proteomes" id="UP001161325"/>
    </source>
</evidence>
<reference evidence="2" key="1">
    <citation type="submission" date="2022-08" db="EMBL/GenBank/DDBJ databases">
        <title>Draft genome sequencing of Roseisolibacter agri AW1220.</title>
        <authorList>
            <person name="Tobiishi Y."/>
            <person name="Tonouchi A."/>
        </authorList>
    </citation>
    <scope>NUCLEOTIDE SEQUENCE</scope>
    <source>
        <strain evidence="2">AW1220</strain>
    </source>
</reference>
<dbReference type="AlphaFoldDB" id="A0AA37Q5C7"/>
<dbReference type="Pfam" id="PF08241">
    <property type="entry name" value="Methyltransf_11"/>
    <property type="match status" value="1"/>
</dbReference>
<feature type="domain" description="Methyltransferase type 11" evidence="1">
    <location>
        <begin position="35"/>
        <end position="128"/>
    </location>
</feature>
<dbReference type="Gene3D" id="3.40.50.150">
    <property type="entry name" value="Vaccinia Virus protein VP39"/>
    <property type="match status" value="1"/>
</dbReference>
<dbReference type="InterPro" id="IPR050508">
    <property type="entry name" value="Methyltransf_Superfamily"/>
</dbReference>
<dbReference type="PANTHER" id="PTHR42912">
    <property type="entry name" value="METHYLTRANSFERASE"/>
    <property type="match status" value="1"/>
</dbReference>
<evidence type="ECO:0000313" key="2">
    <source>
        <dbReference type="EMBL" id="GLC24062.1"/>
    </source>
</evidence>
<dbReference type="GO" id="GO:0008757">
    <property type="term" value="F:S-adenosylmethionine-dependent methyltransferase activity"/>
    <property type="evidence" value="ECO:0007669"/>
    <property type="project" value="InterPro"/>
</dbReference>
<dbReference type="RefSeq" id="WP_284348508.1">
    <property type="nucleotide sequence ID" value="NZ_BRXS01000001.1"/>
</dbReference>
<evidence type="ECO:0000259" key="1">
    <source>
        <dbReference type="Pfam" id="PF08241"/>
    </source>
</evidence>
<name>A0AA37Q5C7_9BACT</name>
<accession>A0AA37Q5C7</accession>
<sequence>MSSLPYHLAELAIALDPTRPEHLMPALAPRHRRVLDVGCGAGQTLVGSGMAEPDGEREGWGVDVDVEALAAGRARWPRLPLAAARGEALPFADASFDLVVSRVALPYMRIPVALAEFARVLRPGGDLWLALHDWRMTRGELRDALRRRAWKALAYRGYVALNGLAFQVAGRVFAFPDGRGRVESWQGARGMRTALARAGFVDVALDGGRRAMVATARRPG</sequence>
<dbReference type="EMBL" id="BRXS01000001">
    <property type="protein sequence ID" value="GLC24062.1"/>
    <property type="molecule type" value="Genomic_DNA"/>
</dbReference>
<dbReference type="PANTHER" id="PTHR42912:SF45">
    <property type="entry name" value="23S RRNA (GUANINE(745)-N(1))-METHYLTRANSFERASE"/>
    <property type="match status" value="1"/>
</dbReference>
<dbReference type="CDD" id="cd02440">
    <property type="entry name" value="AdoMet_MTases"/>
    <property type="match status" value="1"/>
</dbReference>
<keyword evidence="3" id="KW-1185">Reference proteome</keyword>
<dbReference type="SUPFAM" id="SSF53335">
    <property type="entry name" value="S-adenosyl-L-methionine-dependent methyltransferases"/>
    <property type="match status" value="1"/>
</dbReference>
<protein>
    <recommendedName>
        <fullName evidence="1">Methyltransferase type 11 domain-containing protein</fullName>
    </recommendedName>
</protein>
<dbReference type="InterPro" id="IPR013216">
    <property type="entry name" value="Methyltransf_11"/>
</dbReference>
<organism evidence="2 3">
    <name type="scientific">Roseisolibacter agri</name>
    <dbReference type="NCBI Taxonomy" id="2014610"/>
    <lineage>
        <taxon>Bacteria</taxon>
        <taxon>Pseudomonadati</taxon>
        <taxon>Gemmatimonadota</taxon>
        <taxon>Gemmatimonadia</taxon>
        <taxon>Gemmatimonadales</taxon>
        <taxon>Gemmatimonadaceae</taxon>
        <taxon>Roseisolibacter</taxon>
    </lineage>
</organism>
<proteinExistence type="predicted"/>